<gene>
    <name evidence="2" type="ORF">GCM10011379_55370</name>
</gene>
<keyword evidence="1" id="KW-1133">Transmembrane helix</keyword>
<sequence length="256" mass="28666">MNAFIYCFSSEWLKKKHSAAAWLTLAGGLFVPLILLFARLNNKKELYASHTSGQLWKTLYTTGWQYMGILLLPLGVILVTSLFIQVEFKNNTWKQLHTTPKSFTALFFAKLAVILVMLLQCLLLFNVGMLLCGMVPAWIYVQIPLPKESFPLLMYVKGSLLFLMASLPVLALQFLLGLLTKNFLVPLGVGMALYVAGIIGVKWQYGYIIPYGYGALLFARKPGVDTTILITSWAVGYSIVFIAAAYLLYLTKRDKA</sequence>
<feature type="transmembrane region" description="Helical" evidence="1">
    <location>
        <begin position="228"/>
        <end position="250"/>
    </location>
</feature>
<accession>A0A917J487</accession>
<comment type="caution">
    <text evidence="2">The sequence shown here is derived from an EMBL/GenBank/DDBJ whole genome shotgun (WGS) entry which is preliminary data.</text>
</comment>
<feature type="transmembrane region" description="Helical" evidence="1">
    <location>
        <begin position="64"/>
        <end position="86"/>
    </location>
</feature>
<feature type="transmembrane region" description="Helical" evidence="1">
    <location>
        <begin position="183"/>
        <end position="208"/>
    </location>
</feature>
<reference evidence="2" key="2">
    <citation type="submission" date="2020-09" db="EMBL/GenBank/DDBJ databases">
        <authorList>
            <person name="Sun Q."/>
            <person name="Zhou Y."/>
        </authorList>
    </citation>
    <scope>NUCLEOTIDE SEQUENCE</scope>
    <source>
        <strain evidence="2">CGMCC 1.15290</strain>
    </source>
</reference>
<evidence type="ECO:0000256" key="1">
    <source>
        <dbReference type="SAM" id="Phobius"/>
    </source>
</evidence>
<keyword evidence="1" id="KW-0472">Membrane</keyword>
<dbReference type="AlphaFoldDB" id="A0A917J487"/>
<dbReference type="Pfam" id="PF12730">
    <property type="entry name" value="ABC2_membrane_4"/>
    <property type="match status" value="1"/>
</dbReference>
<dbReference type="Proteomes" id="UP000627292">
    <property type="component" value="Unassembled WGS sequence"/>
</dbReference>
<dbReference type="EMBL" id="BMIB01000006">
    <property type="protein sequence ID" value="GGH82052.1"/>
    <property type="molecule type" value="Genomic_DNA"/>
</dbReference>
<protein>
    <recommendedName>
        <fullName evidence="4">ABC transporter permease</fullName>
    </recommendedName>
</protein>
<name>A0A917J487_9BACT</name>
<keyword evidence="1" id="KW-0812">Transmembrane</keyword>
<feature type="transmembrane region" description="Helical" evidence="1">
    <location>
        <begin position="152"/>
        <end position="176"/>
    </location>
</feature>
<dbReference type="PANTHER" id="PTHR37305:SF1">
    <property type="entry name" value="MEMBRANE PROTEIN"/>
    <property type="match status" value="1"/>
</dbReference>
<feature type="transmembrane region" description="Helical" evidence="1">
    <location>
        <begin position="107"/>
        <end position="140"/>
    </location>
</feature>
<feature type="transmembrane region" description="Helical" evidence="1">
    <location>
        <begin position="20"/>
        <end position="40"/>
    </location>
</feature>
<reference evidence="2" key="1">
    <citation type="journal article" date="2014" name="Int. J. Syst. Evol. Microbiol.">
        <title>Complete genome sequence of Corynebacterium casei LMG S-19264T (=DSM 44701T), isolated from a smear-ripened cheese.</title>
        <authorList>
            <consortium name="US DOE Joint Genome Institute (JGI-PGF)"/>
            <person name="Walter F."/>
            <person name="Albersmeier A."/>
            <person name="Kalinowski J."/>
            <person name="Ruckert C."/>
        </authorList>
    </citation>
    <scope>NUCLEOTIDE SEQUENCE</scope>
    <source>
        <strain evidence="2">CGMCC 1.15290</strain>
    </source>
</reference>
<dbReference type="CDD" id="cd21809">
    <property type="entry name" value="ABC-2_lan_permease-like"/>
    <property type="match status" value="1"/>
</dbReference>
<organism evidence="2 3">
    <name type="scientific">Filimonas zeae</name>
    <dbReference type="NCBI Taxonomy" id="1737353"/>
    <lineage>
        <taxon>Bacteria</taxon>
        <taxon>Pseudomonadati</taxon>
        <taxon>Bacteroidota</taxon>
        <taxon>Chitinophagia</taxon>
        <taxon>Chitinophagales</taxon>
        <taxon>Chitinophagaceae</taxon>
        <taxon>Filimonas</taxon>
    </lineage>
</organism>
<dbReference type="PANTHER" id="PTHR37305">
    <property type="entry name" value="INTEGRAL MEMBRANE PROTEIN-RELATED"/>
    <property type="match status" value="1"/>
</dbReference>
<keyword evidence="3" id="KW-1185">Reference proteome</keyword>
<dbReference type="RefSeq" id="WP_188958779.1">
    <property type="nucleotide sequence ID" value="NZ_BMIB01000006.1"/>
</dbReference>
<evidence type="ECO:0000313" key="2">
    <source>
        <dbReference type="EMBL" id="GGH82052.1"/>
    </source>
</evidence>
<proteinExistence type="predicted"/>
<evidence type="ECO:0000313" key="3">
    <source>
        <dbReference type="Proteomes" id="UP000627292"/>
    </source>
</evidence>
<evidence type="ECO:0008006" key="4">
    <source>
        <dbReference type="Google" id="ProtNLM"/>
    </source>
</evidence>